<feature type="domain" description="4'-phosphopantetheinyl transferase" evidence="3">
    <location>
        <begin position="131"/>
        <end position="229"/>
    </location>
</feature>
<proteinExistence type="inferred from homology"/>
<evidence type="ECO:0000313" key="5">
    <source>
        <dbReference type="Proteomes" id="UP001519288"/>
    </source>
</evidence>
<dbReference type="InterPro" id="IPR050559">
    <property type="entry name" value="P-Pant_transferase_sf"/>
</dbReference>
<protein>
    <submittedName>
        <fullName evidence="4">Phosphopantetheinyl transferase</fullName>
    </submittedName>
</protein>
<comment type="similarity">
    <text evidence="1">Belongs to the P-Pant transferase superfamily. Gsp/Sfp/HetI/AcpT family.</text>
</comment>
<dbReference type="Gene3D" id="3.90.470.20">
    <property type="entry name" value="4'-phosphopantetheinyl transferase domain"/>
    <property type="match status" value="2"/>
</dbReference>
<evidence type="ECO:0000256" key="2">
    <source>
        <dbReference type="ARBA" id="ARBA00022679"/>
    </source>
</evidence>
<gene>
    <name evidence="4" type="ORF">J2Z69_001201</name>
</gene>
<dbReference type="PANTHER" id="PTHR12215:SF10">
    <property type="entry name" value="L-AMINOADIPATE-SEMIALDEHYDE DEHYDROGENASE-PHOSPHOPANTETHEINYL TRANSFERASE"/>
    <property type="match status" value="1"/>
</dbReference>
<keyword evidence="2 4" id="KW-0808">Transferase</keyword>
<comment type="caution">
    <text evidence="4">The sequence shown here is derived from an EMBL/GenBank/DDBJ whole genome shotgun (WGS) entry which is preliminary data.</text>
</comment>
<sequence>MKIEETEYIFAEPVVAQSSEGIYSVVIAFCSLELPSIETSEWIRPSLHPQEYDYWLHLQFMKRRHSYLIGRFAAKQAVSTWSGKLAFDQICIDNGIFQQPVLLYPSTQVDISLSHSHQLATAIAFHKHLLMGIDIERVDVKKEKTLMQYFSESEKKSLLQICESRCRSMTVGWTIKESISKAIKTGFTVPMELFEIKSVAAEASYFKAEFVHFSVYQSLIFFIEDFVCSITYPRNITLLIDVDLLKNRVTQLLHHSHSI</sequence>
<keyword evidence="5" id="KW-1185">Reference proteome</keyword>
<dbReference type="InterPro" id="IPR037143">
    <property type="entry name" value="4-PPantetheinyl_Trfase_dom_sf"/>
</dbReference>
<dbReference type="EMBL" id="JAGGLD010000001">
    <property type="protein sequence ID" value="MBP2000182.1"/>
    <property type="molecule type" value="Genomic_DNA"/>
</dbReference>
<dbReference type="RefSeq" id="WP_209859985.1">
    <property type="nucleotide sequence ID" value="NZ_JAGGLD010000001.1"/>
</dbReference>
<evidence type="ECO:0000313" key="4">
    <source>
        <dbReference type="EMBL" id="MBP2000182.1"/>
    </source>
</evidence>
<dbReference type="InterPro" id="IPR008278">
    <property type="entry name" value="4-PPantetheinyl_Trfase_dom"/>
</dbReference>
<reference evidence="4 5" key="1">
    <citation type="submission" date="2021-03" db="EMBL/GenBank/DDBJ databases">
        <title>Genomic Encyclopedia of Type Strains, Phase IV (KMG-IV): sequencing the most valuable type-strain genomes for metagenomic binning, comparative biology and taxonomic classification.</title>
        <authorList>
            <person name="Goeker M."/>
        </authorList>
    </citation>
    <scope>NUCLEOTIDE SEQUENCE [LARGE SCALE GENOMIC DNA]</scope>
    <source>
        <strain evidence="4 5">DSM 26806</strain>
    </source>
</reference>
<dbReference type="Proteomes" id="UP001519288">
    <property type="component" value="Unassembled WGS sequence"/>
</dbReference>
<dbReference type="PANTHER" id="PTHR12215">
    <property type="entry name" value="PHOSPHOPANTETHEINE TRANSFERASE"/>
    <property type="match status" value="1"/>
</dbReference>
<dbReference type="GO" id="GO:0016740">
    <property type="term" value="F:transferase activity"/>
    <property type="evidence" value="ECO:0007669"/>
    <property type="project" value="UniProtKB-KW"/>
</dbReference>
<name>A0ABS4JEQ5_9BACL</name>
<accession>A0ABS4JEQ5</accession>
<dbReference type="Pfam" id="PF01648">
    <property type="entry name" value="ACPS"/>
    <property type="match status" value="1"/>
</dbReference>
<dbReference type="SUPFAM" id="SSF56214">
    <property type="entry name" value="4'-phosphopantetheinyl transferase"/>
    <property type="match status" value="2"/>
</dbReference>
<evidence type="ECO:0000256" key="1">
    <source>
        <dbReference type="ARBA" id="ARBA00010990"/>
    </source>
</evidence>
<organism evidence="4 5">
    <name type="scientific">Paenibacillus shirakamiensis</name>
    <dbReference type="NCBI Taxonomy" id="1265935"/>
    <lineage>
        <taxon>Bacteria</taxon>
        <taxon>Bacillati</taxon>
        <taxon>Bacillota</taxon>
        <taxon>Bacilli</taxon>
        <taxon>Bacillales</taxon>
        <taxon>Paenibacillaceae</taxon>
        <taxon>Paenibacillus</taxon>
    </lineage>
</organism>
<evidence type="ECO:0000259" key="3">
    <source>
        <dbReference type="Pfam" id="PF01648"/>
    </source>
</evidence>